<dbReference type="EMBL" id="JAGPXC010000012">
    <property type="protein sequence ID" value="KAH6644924.1"/>
    <property type="molecule type" value="Genomic_DNA"/>
</dbReference>
<evidence type="ECO:0000313" key="3">
    <source>
        <dbReference type="EMBL" id="KAH6644924.1"/>
    </source>
</evidence>
<evidence type="ECO:0000256" key="1">
    <source>
        <dbReference type="SAM" id="Coils"/>
    </source>
</evidence>
<accession>A0A9P8RFJ9</accession>
<evidence type="ECO:0000313" key="4">
    <source>
        <dbReference type="Proteomes" id="UP000758603"/>
    </source>
</evidence>
<keyword evidence="1" id="KW-0175">Coiled coil</keyword>
<dbReference type="AlphaFoldDB" id="A0A9P8RFJ9"/>
<dbReference type="RefSeq" id="XP_045951438.1">
    <property type="nucleotide sequence ID" value="XM_046101016.1"/>
</dbReference>
<comment type="caution">
    <text evidence="3">The sequence shown here is derived from an EMBL/GenBank/DDBJ whole genome shotgun (WGS) entry which is preliminary data.</text>
</comment>
<dbReference type="Proteomes" id="UP000758603">
    <property type="component" value="Unassembled WGS sequence"/>
</dbReference>
<feature type="coiled-coil region" evidence="1">
    <location>
        <begin position="313"/>
        <end position="389"/>
    </location>
</feature>
<proteinExistence type="predicted"/>
<feature type="region of interest" description="Disordered" evidence="2">
    <location>
        <begin position="211"/>
        <end position="306"/>
    </location>
</feature>
<gene>
    <name evidence="3" type="ORF">BKA67DRAFT_541920</name>
</gene>
<protein>
    <submittedName>
        <fullName evidence="3">Uncharacterized protein</fullName>
    </submittedName>
</protein>
<name>A0A9P8RFJ9_9PEZI</name>
<dbReference type="GeneID" id="70129908"/>
<keyword evidence="4" id="KW-1185">Reference proteome</keyword>
<organism evidence="3 4">
    <name type="scientific">Truncatella angustata</name>
    <dbReference type="NCBI Taxonomy" id="152316"/>
    <lineage>
        <taxon>Eukaryota</taxon>
        <taxon>Fungi</taxon>
        <taxon>Dikarya</taxon>
        <taxon>Ascomycota</taxon>
        <taxon>Pezizomycotina</taxon>
        <taxon>Sordariomycetes</taxon>
        <taxon>Xylariomycetidae</taxon>
        <taxon>Amphisphaeriales</taxon>
        <taxon>Sporocadaceae</taxon>
        <taxon>Truncatella</taxon>
    </lineage>
</organism>
<reference evidence="3" key="1">
    <citation type="journal article" date="2021" name="Nat. Commun.">
        <title>Genetic determinants of endophytism in the Arabidopsis root mycobiome.</title>
        <authorList>
            <person name="Mesny F."/>
            <person name="Miyauchi S."/>
            <person name="Thiergart T."/>
            <person name="Pickel B."/>
            <person name="Atanasova L."/>
            <person name="Karlsson M."/>
            <person name="Huettel B."/>
            <person name="Barry K.W."/>
            <person name="Haridas S."/>
            <person name="Chen C."/>
            <person name="Bauer D."/>
            <person name="Andreopoulos W."/>
            <person name="Pangilinan J."/>
            <person name="LaButti K."/>
            <person name="Riley R."/>
            <person name="Lipzen A."/>
            <person name="Clum A."/>
            <person name="Drula E."/>
            <person name="Henrissat B."/>
            <person name="Kohler A."/>
            <person name="Grigoriev I.V."/>
            <person name="Martin F.M."/>
            <person name="Hacquard S."/>
        </authorList>
    </citation>
    <scope>NUCLEOTIDE SEQUENCE</scope>
    <source>
        <strain evidence="3">MPI-SDFR-AT-0073</strain>
    </source>
</reference>
<dbReference type="OrthoDB" id="4844787at2759"/>
<sequence length="446" mass="49536">MPANPHGAVVGAQRFKCSVVAVCDDARTTGAINSLDVGQSFEFHAIYTPPGAVLFRLSIALNDKTTLYLQLPPDHISSLRKTTCHKSGTTRPSCFDQFDLLRGDGLVTPAGFILDGYDILSRQKFLSIAALATASTLSLYMPRNIMTNKIYQGFYQSYQCYQSNKANWDESVARASDLRKFYNGRGGALCSSERCSSLVLEAAAATVAASSPPDYRSLPKCDDIEGQGSLLPASQQSTVSESDDTVAVATPPGYDDDKPPAYAGRAKKRNISSDDDDDTASQLRHDNARKPKLRVSRASSQSHDPSTDFVCRLKALETRMRSQEEELKQVRANLAALQSQNNDLQERLDIAESDQEKTVETVELTGIHTRELEQDHEILKGQVSDIRQEFEDYQVTAGDDVERWVDENLGDSLDKYIERYIQQYMEKKAVDFVAGFKRKLRSLLDD</sequence>
<evidence type="ECO:0000256" key="2">
    <source>
        <dbReference type="SAM" id="MobiDB-lite"/>
    </source>
</evidence>